<evidence type="ECO:0000313" key="2">
    <source>
        <dbReference type="Proteomes" id="UP000276770"/>
    </source>
</evidence>
<dbReference type="EMBL" id="RCVZ01000008">
    <property type="protein sequence ID" value="RLQ94861.1"/>
    <property type="molecule type" value="Genomic_DNA"/>
</dbReference>
<protein>
    <submittedName>
        <fullName evidence="1">Uncharacterized protein</fullName>
    </submittedName>
</protein>
<dbReference type="OrthoDB" id="2488082at2"/>
<sequence length="617" mass="68160">MINETSSFIDHGIPVQAEEARTAAFCMQGEECRFVIAAKGFVLIIDPEKGGFSQVSFPDSNNEYPFASFSSNGLFYTGAGNVLLVLDPFLETFVFHTPIDNGEEIVGFSFTEDNDGQIYFTSYPHCHLLRYSPRVNEIIDYGSMDPTEKYPGTIAIDREGWVYLGIGTERKNIVAFHPKNGKKKNLVPENERQKGVGYVYSGTDGSVYGHLEANDFKEAVTFTSNLLFSRGCIAGSLESAMSRYTGGGFQKIHRNLESTYQVASYSLTEGYVDFFRKETGAEKRITFKYDSYGANLSTIVLGPDGHLYGSSMHPLQFFRYDFTEDKITNFGGDVIEKGGGGNIAAYASQGNVLMGAAYAGGKLYRVDTQKPFVRSENPRLILQTEEIHRPRCAVALSDGIHIVWGGFPGYGMVGGGLGIFNIQTEQHTLLTHDRVISNQSTICLVELNSDYIVGGTSIETPGGASSSEKEACLYLFNWKKKVVEDVFVPVAGAREIVQQYMDRFHRVHGLTDSSQYFICDPCTRKVLFKKDLSQWGCVVRNGLAFNQGTSSLLILLSNALLSVKIGEGEFSDPMVMVRLPMEASSGMVFREGRIYFGSGSRLCSIHAEFPITLDSLD</sequence>
<name>A0A3L7JYS9_9BACI</name>
<dbReference type="Gene3D" id="2.130.10.10">
    <property type="entry name" value="YVTN repeat-like/Quinoprotein amine dehydrogenase"/>
    <property type="match status" value="1"/>
</dbReference>
<organism evidence="1 2">
    <name type="scientific">Falsibacillus albus</name>
    <dbReference type="NCBI Taxonomy" id="2478915"/>
    <lineage>
        <taxon>Bacteria</taxon>
        <taxon>Bacillati</taxon>
        <taxon>Bacillota</taxon>
        <taxon>Bacilli</taxon>
        <taxon>Bacillales</taxon>
        <taxon>Bacillaceae</taxon>
        <taxon>Falsibacillus</taxon>
    </lineage>
</organism>
<dbReference type="RefSeq" id="WP_121681024.1">
    <property type="nucleotide sequence ID" value="NZ_RCVZ01000008.1"/>
</dbReference>
<comment type="caution">
    <text evidence="1">The sequence shown here is derived from an EMBL/GenBank/DDBJ whole genome shotgun (WGS) entry which is preliminary data.</text>
</comment>
<gene>
    <name evidence="1" type="ORF">D9X91_12810</name>
</gene>
<reference evidence="1 2" key="1">
    <citation type="submission" date="2018-10" db="EMBL/GenBank/DDBJ databases">
        <title>Falsibacillus sp. genome draft.</title>
        <authorList>
            <person name="Shi S."/>
        </authorList>
    </citation>
    <scope>NUCLEOTIDE SEQUENCE [LARGE SCALE GENOMIC DNA]</scope>
    <source>
        <strain evidence="1 2">GY 10110</strain>
    </source>
</reference>
<dbReference type="Proteomes" id="UP000276770">
    <property type="component" value="Unassembled WGS sequence"/>
</dbReference>
<dbReference type="InterPro" id="IPR015943">
    <property type="entry name" value="WD40/YVTN_repeat-like_dom_sf"/>
</dbReference>
<evidence type="ECO:0000313" key="1">
    <source>
        <dbReference type="EMBL" id="RLQ94861.1"/>
    </source>
</evidence>
<proteinExistence type="predicted"/>
<dbReference type="SUPFAM" id="SSF101898">
    <property type="entry name" value="NHL repeat"/>
    <property type="match status" value="1"/>
</dbReference>
<accession>A0A3L7JYS9</accession>
<dbReference type="AlphaFoldDB" id="A0A3L7JYS9"/>
<keyword evidence="2" id="KW-1185">Reference proteome</keyword>